<reference evidence="2" key="1">
    <citation type="journal article" date="2022" name="bioRxiv">
        <title>Sequencing and chromosome-scale assembly of the giantPleurodeles waltlgenome.</title>
        <authorList>
            <person name="Brown T."/>
            <person name="Elewa A."/>
            <person name="Iarovenko S."/>
            <person name="Subramanian E."/>
            <person name="Araus A.J."/>
            <person name="Petzold A."/>
            <person name="Susuki M."/>
            <person name="Suzuki K.-i.T."/>
            <person name="Hayashi T."/>
            <person name="Toyoda A."/>
            <person name="Oliveira C."/>
            <person name="Osipova E."/>
            <person name="Leigh N.D."/>
            <person name="Simon A."/>
            <person name="Yun M.H."/>
        </authorList>
    </citation>
    <scope>NUCLEOTIDE SEQUENCE</scope>
    <source>
        <strain evidence="2">20211129_DDA</strain>
        <tissue evidence="2">Liver</tissue>
    </source>
</reference>
<dbReference type="EMBL" id="JANPWB010000008">
    <property type="protein sequence ID" value="KAJ1164325.1"/>
    <property type="molecule type" value="Genomic_DNA"/>
</dbReference>
<feature type="region of interest" description="Disordered" evidence="1">
    <location>
        <begin position="1"/>
        <end position="43"/>
    </location>
</feature>
<dbReference type="Proteomes" id="UP001066276">
    <property type="component" value="Chromosome 4_2"/>
</dbReference>
<sequence>MGKDKFQRGAQANEIVQYTIPSQGTGQRTEDSHNAEDGPQTQDTQDILEALRGTRIALEGKMDTMAMDINNHLRLGFRKVAERVTSTEGEVADIQNIVRTLSATMETLQSEVT</sequence>
<dbReference type="AlphaFoldDB" id="A0AAV7SJV1"/>
<proteinExistence type="predicted"/>
<gene>
    <name evidence="2" type="ORF">NDU88_004765</name>
</gene>
<feature type="compositionally biased region" description="Polar residues" evidence="1">
    <location>
        <begin position="14"/>
        <end position="27"/>
    </location>
</feature>
<protein>
    <submittedName>
        <fullName evidence="2">Uncharacterized protein</fullName>
    </submittedName>
</protein>
<evidence type="ECO:0000313" key="3">
    <source>
        <dbReference type="Proteomes" id="UP001066276"/>
    </source>
</evidence>
<evidence type="ECO:0000256" key="1">
    <source>
        <dbReference type="SAM" id="MobiDB-lite"/>
    </source>
</evidence>
<name>A0AAV7SJV1_PLEWA</name>
<comment type="caution">
    <text evidence="2">The sequence shown here is derived from an EMBL/GenBank/DDBJ whole genome shotgun (WGS) entry which is preliminary data.</text>
</comment>
<keyword evidence="3" id="KW-1185">Reference proteome</keyword>
<organism evidence="2 3">
    <name type="scientific">Pleurodeles waltl</name>
    <name type="common">Iberian ribbed newt</name>
    <dbReference type="NCBI Taxonomy" id="8319"/>
    <lineage>
        <taxon>Eukaryota</taxon>
        <taxon>Metazoa</taxon>
        <taxon>Chordata</taxon>
        <taxon>Craniata</taxon>
        <taxon>Vertebrata</taxon>
        <taxon>Euteleostomi</taxon>
        <taxon>Amphibia</taxon>
        <taxon>Batrachia</taxon>
        <taxon>Caudata</taxon>
        <taxon>Salamandroidea</taxon>
        <taxon>Salamandridae</taxon>
        <taxon>Pleurodelinae</taxon>
        <taxon>Pleurodeles</taxon>
    </lineage>
</organism>
<evidence type="ECO:0000313" key="2">
    <source>
        <dbReference type="EMBL" id="KAJ1164325.1"/>
    </source>
</evidence>
<accession>A0AAV7SJV1</accession>